<reference evidence="2" key="1">
    <citation type="submission" date="2016-10" db="EMBL/GenBank/DDBJ databases">
        <authorList>
            <person name="Varghese N."/>
            <person name="Submissions S."/>
        </authorList>
    </citation>
    <scope>NUCLEOTIDE SEQUENCE [LARGE SCALE GENOMIC DNA]</scope>
    <source>
        <strain evidence="2">DSM 19083</strain>
    </source>
</reference>
<dbReference type="RefSeq" id="WP_093379483.1">
    <property type="nucleotide sequence ID" value="NZ_BNAN01000001.1"/>
</dbReference>
<dbReference type="SUPFAM" id="SSF56399">
    <property type="entry name" value="ADP-ribosylation"/>
    <property type="match status" value="1"/>
</dbReference>
<dbReference type="OrthoDB" id="5638018at2"/>
<evidence type="ECO:0000313" key="1">
    <source>
        <dbReference type="EMBL" id="SFF33772.1"/>
    </source>
</evidence>
<dbReference type="Pfam" id="PF06108">
    <property type="entry name" value="DUF952"/>
    <property type="match status" value="1"/>
</dbReference>
<dbReference type="Proteomes" id="UP000198520">
    <property type="component" value="Unassembled WGS sequence"/>
</dbReference>
<dbReference type="Gene3D" id="3.20.170.20">
    <property type="entry name" value="Protein of unknown function DUF952"/>
    <property type="match status" value="1"/>
</dbReference>
<dbReference type="STRING" id="285351.SAMN04488035_2559"/>
<accession>A0A1I2HVD5</accession>
<sequence length="118" mass="12840">MEIYHLTHAADWDEAQVVDSYEVSTRGATVHQMGFIHCSTAAQLPVVARNVYGSDPAPLVVLVMDDETIRAAGTEVRYEEGGDAGFDELYPHVYGPIDPAWVTGVRPAALDDSGALHW</sequence>
<dbReference type="AlphaFoldDB" id="A0A1I2HVD5"/>
<proteinExistence type="predicted"/>
<evidence type="ECO:0000313" key="2">
    <source>
        <dbReference type="Proteomes" id="UP000198520"/>
    </source>
</evidence>
<keyword evidence="2" id="KW-1185">Reference proteome</keyword>
<organism evidence="1 2">
    <name type="scientific">Flavimobilis marinus</name>
    <dbReference type="NCBI Taxonomy" id="285351"/>
    <lineage>
        <taxon>Bacteria</taxon>
        <taxon>Bacillati</taxon>
        <taxon>Actinomycetota</taxon>
        <taxon>Actinomycetes</taxon>
        <taxon>Micrococcales</taxon>
        <taxon>Jonesiaceae</taxon>
        <taxon>Flavimobilis</taxon>
    </lineage>
</organism>
<dbReference type="EMBL" id="FONZ01000005">
    <property type="protein sequence ID" value="SFF33772.1"/>
    <property type="molecule type" value="Genomic_DNA"/>
</dbReference>
<dbReference type="InterPro" id="IPR009297">
    <property type="entry name" value="DUF952"/>
</dbReference>
<gene>
    <name evidence="1" type="ORF">SAMN04488035_2559</name>
</gene>
<protein>
    <submittedName>
        <fullName evidence="1">Uncharacterized conserved protein, DUF952 family</fullName>
    </submittedName>
</protein>
<name>A0A1I2HVD5_9MICO</name>